<evidence type="ECO:0000256" key="1">
    <source>
        <dbReference type="ARBA" id="ARBA00001933"/>
    </source>
</evidence>
<dbReference type="GO" id="GO:0006532">
    <property type="term" value="P:aspartate biosynthetic process"/>
    <property type="evidence" value="ECO:0007669"/>
    <property type="project" value="TreeGrafter"/>
</dbReference>
<keyword evidence="4 7" id="KW-0032">Aminotransferase</keyword>
<evidence type="ECO:0000256" key="3">
    <source>
        <dbReference type="ARBA" id="ARBA00011738"/>
    </source>
</evidence>
<dbReference type="Pfam" id="PF10496">
    <property type="entry name" value="Syntaxin-18_N"/>
    <property type="match status" value="1"/>
</dbReference>
<gene>
    <name evidence="10" type="ORF">FHL15_010225</name>
</gene>
<dbReference type="FunFam" id="3.90.1150.10:FF:000001">
    <property type="entry name" value="Aspartate aminotransferase"/>
    <property type="match status" value="1"/>
</dbReference>
<comment type="subunit">
    <text evidence="3 7">Homodimer.</text>
</comment>
<dbReference type="GO" id="GO:0004069">
    <property type="term" value="F:L-aspartate:2-oxoglutarate aminotransferase activity"/>
    <property type="evidence" value="ECO:0007669"/>
    <property type="project" value="UniProtKB-EC"/>
</dbReference>
<dbReference type="STRING" id="2512241.A0A553HLP7"/>
<dbReference type="InterPro" id="IPR019529">
    <property type="entry name" value="Syntaxin-18_N"/>
</dbReference>
<comment type="similarity">
    <text evidence="2">Belongs to the class-I pyridoxal-phosphate-dependent aminotransferase family.</text>
</comment>
<dbReference type="InterPro" id="IPR004838">
    <property type="entry name" value="NHTrfase_class1_PyrdxlP-BS"/>
</dbReference>
<evidence type="ECO:0000313" key="11">
    <source>
        <dbReference type="Proteomes" id="UP000319160"/>
    </source>
</evidence>
<evidence type="ECO:0000256" key="4">
    <source>
        <dbReference type="ARBA" id="ARBA00022576"/>
    </source>
</evidence>
<protein>
    <recommendedName>
        <fullName evidence="7">Aspartate aminotransferase</fullName>
        <ecNumber evidence="7">2.6.1.1</ecNumber>
    </recommendedName>
</protein>
<evidence type="ECO:0000256" key="8">
    <source>
        <dbReference type="SAM" id="MobiDB-lite"/>
    </source>
</evidence>
<dbReference type="Pfam" id="PF00155">
    <property type="entry name" value="Aminotran_1_2"/>
    <property type="match status" value="1"/>
</dbReference>
<dbReference type="Proteomes" id="UP000319160">
    <property type="component" value="Unassembled WGS sequence"/>
</dbReference>
<feature type="region of interest" description="Disordered" evidence="8">
    <location>
        <begin position="207"/>
        <end position="246"/>
    </location>
</feature>
<dbReference type="PANTHER" id="PTHR11879:SF55">
    <property type="entry name" value="GLUTAMATE OXALOACETATE TRANSAMINASE 1, ISOFORM B"/>
    <property type="match status" value="1"/>
</dbReference>
<name>A0A553HLP7_9PEZI</name>
<dbReference type="NCBIfam" id="NF006719">
    <property type="entry name" value="PRK09257.1"/>
    <property type="match status" value="1"/>
</dbReference>
<dbReference type="InterPro" id="IPR004839">
    <property type="entry name" value="Aminotransferase_I/II_large"/>
</dbReference>
<dbReference type="InterPro" id="IPR015424">
    <property type="entry name" value="PyrdxlP-dep_Trfase"/>
</dbReference>
<keyword evidence="11" id="KW-1185">Reference proteome</keyword>
<dbReference type="GO" id="GO:0030170">
    <property type="term" value="F:pyridoxal phosphate binding"/>
    <property type="evidence" value="ECO:0007669"/>
    <property type="project" value="InterPro"/>
</dbReference>
<evidence type="ECO:0000256" key="2">
    <source>
        <dbReference type="ARBA" id="ARBA00007441"/>
    </source>
</evidence>
<accession>A0A553HLP7</accession>
<dbReference type="OrthoDB" id="6752799at2759"/>
<dbReference type="Gene3D" id="3.40.640.10">
    <property type="entry name" value="Type I PLP-dependent aspartate aminotransferase-like (Major domain)"/>
    <property type="match status" value="1"/>
</dbReference>
<keyword evidence="6" id="KW-0663">Pyridoxal phosphate</keyword>
<dbReference type="EMBL" id="VFLP01000078">
    <property type="protein sequence ID" value="TRX88882.1"/>
    <property type="molecule type" value="Genomic_DNA"/>
</dbReference>
<proteinExistence type="inferred from homology"/>
<comment type="miscellaneous">
    <text evidence="7">In eukaryotes there are cytoplasmic, mitochondrial and chloroplastic isozymes.</text>
</comment>
<comment type="cofactor">
    <cofactor evidence="1">
        <name>pyridoxal 5'-phosphate</name>
        <dbReference type="ChEBI" id="CHEBI:597326"/>
    </cofactor>
</comment>
<dbReference type="GO" id="GO:0005829">
    <property type="term" value="C:cytosol"/>
    <property type="evidence" value="ECO:0007669"/>
    <property type="project" value="TreeGrafter"/>
</dbReference>
<evidence type="ECO:0000313" key="10">
    <source>
        <dbReference type="EMBL" id="TRX88882.1"/>
    </source>
</evidence>
<sequence length="960" mass="106496">MTDITPAFNGFLKQHEAPSCRGSFSVDNLEDFLKEAYRINSHIASLHANLRNIRQSYLSTAQPRKTLILKARSTQPLSDREREEIDANAKKMLRELNASIRRLADIEQARADIEGKLLQKKFVRGLGALGAWASGGASTSKSPEHAAAEDRAKTISTHRDSVLWLLRHRLQECVKTQQDMMEIRLMREMEKSRSVLAKARGQGIASLHNAASSIEPPGRTIDGRNESSQTLSRDQEPSYDATNDLTPEQIQMFERDNQDMLKHYESTLDQVRTAEKSLLEISELQTQLINTLTTQSAGIEQLVADSDATAGNVQGGNRQLTQATQKTSPARYTFFATSIIVAQFTCYGADELVTISGYWVVTFNESADQRRGHFCFGVHTLRFGTQEFQYWVSSKTRDFKPRGRPFSAPRQYASLHPTLPLNQAHTSCCCVTGAAATFLPTPAHRKGAVTEFLPRPIAFTVIRNASDHSHLAAAIRSAHIERQRSTPRASVCRKLIVPSNRWNKSAGALQSSGPPPDQVPAVITIGPQRRQYYSGIDIYLLINQMSPPSATVFFADIVPQAPEDPLFGLIRAFKADQHPTKVDVSVGAYRDNNAKPWVLPVVKKADEILRNDPNLDHEYAPIAGIASFTSKAAELILGPDSPAIKEKRVTSVQTISGTGAVHLGALFLARFFPGTKKVYVSNPTWVNHNQIFSNVGVPVAQYPYFSKQTKGLDFDGMKAAISEAPERSIILLHACAHNPTGVDPTLDQWKEIATVIKEKKHFPFFDTAYQGFASGDLDKDNAAVRYFVEQGFELVIAQSFAKNFGLYGERAGCFHFVTSPASDASETTTRVASQLAILQRSEISNPPLYGARIVSTVLNDPQLFAEWKENLRTMSGRIIEMRKALRAKLEELGTPGTWNHITDQIGMFSFTGLTEAQALKIRDEAHVYMTKNGRISMAGLNTNNIDYFAKAIDKVVREVK</sequence>
<comment type="caution">
    <text evidence="10">The sequence shown here is derived from an EMBL/GenBank/DDBJ whole genome shotgun (WGS) entry which is preliminary data.</text>
</comment>
<dbReference type="SUPFAM" id="SSF53383">
    <property type="entry name" value="PLP-dependent transferases"/>
    <property type="match status" value="1"/>
</dbReference>
<dbReference type="PANTHER" id="PTHR11879">
    <property type="entry name" value="ASPARTATE AMINOTRANSFERASE"/>
    <property type="match status" value="1"/>
</dbReference>
<evidence type="ECO:0000256" key="6">
    <source>
        <dbReference type="ARBA" id="ARBA00022898"/>
    </source>
</evidence>
<dbReference type="FunFam" id="3.40.640.10:FF:000064">
    <property type="entry name" value="Aspartate aminotransferase"/>
    <property type="match status" value="1"/>
</dbReference>
<dbReference type="PROSITE" id="PS00105">
    <property type="entry name" value="AA_TRANSFER_CLASS_1"/>
    <property type="match status" value="1"/>
</dbReference>
<dbReference type="InterPro" id="IPR000727">
    <property type="entry name" value="T_SNARE_dom"/>
</dbReference>
<evidence type="ECO:0000256" key="5">
    <source>
        <dbReference type="ARBA" id="ARBA00022679"/>
    </source>
</evidence>
<keyword evidence="5 7" id="KW-0808">Transferase</keyword>
<dbReference type="InterPro" id="IPR015422">
    <property type="entry name" value="PyrdxlP-dep_Trfase_small"/>
</dbReference>
<organism evidence="10 11">
    <name type="scientific">Xylaria flabelliformis</name>
    <dbReference type="NCBI Taxonomy" id="2512241"/>
    <lineage>
        <taxon>Eukaryota</taxon>
        <taxon>Fungi</taxon>
        <taxon>Dikarya</taxon>
        <taxon>Ascomycota</taxon>
        <taxon>Pezizomycotina</taxon>
        <taxon>Sordariomycetes</taxon>
        <taxon>Xylariomycetidae</taxon>
        <taxon>Xylariales</taxon>
        <taxon>Xylariaceae</taxon>
        <taxon>Xylaria</taxon>
    </lineage>
</organism>
<dbReference type="EC" id="2.6.1.1" evidence="7"/>
<dbReference type="PROSITE" id="PS50192">
    <property type="entry name" value="T_SNARE"/>
    <property type="match status" value="1"/>
</dbReference>
<evidence type="ECO:0000256" key="7">
    <source>
        <dbReference type="RuleBase" id="RU000480"/>
    </source>
</evidence>
<dbReference type="AlphaFoldDB" id="A0A553HLP7"/>
<dbReference type="InterPro" id="IPR015421">
    <property type="entry name" value="PyrdxlP-dep_Trfase_major"/>
</dbReference>
<evidence type="ECO:0000259" key="9">
    <source>
        <dbReference type="PROSITE" id="PS50192"/>
    </source>
</evidence>
<dbReference type="CDD" id="cd00609">
    <property type="entry name" value="AAT_like"/>
    <property type="match status" value="1"/>
</dbReference>
<dbReference type="InterPro" id="IPR000796">
    <property type="entry name" value="Asp_trans"/>
</dbReference>
<dbReference type="PRINTS" id="PR00799">
    <property type="entry name" value="TRANSAMINASE"/>
</dbReference>
<feature type="domain" description="T-SNARE coiled-coil homology" evidence="9">
    <location>
        <begin position="261"/>
        <end position="323"/>
    </location>
</feature>
<dbReference type="Gene3D" id="3.90.1150.10">
    <property type="entry name" value="Aspartate Aminotransferase, domain 1"/>
    <property type="match status" value="1"/>
</dbReference>
<comment type="catalytic activity">
    <reaction evidence="7">
        <text>L-aspartate + 2-oxoglutarate = oxaloacetate + L-glutamate</text>
        <dbReference type="Rhea" id="RHEA:21824"/>
        <dbReference type="ChEBI" id="CHEBI:16452"/>
        <dbReference type="ChEBI" id="CHEBI:16810"/>
        <dbReference type="ChEBI" id="CHEBI:29985"/>
        <dbReference type="ChEBI" id="CHEBI:29991"/>
        <dbReference type="EC" id="2.6.1.1"/>
    </reaction>
</comment>
<reference evidence="11" key="1">
    <citation type="submission" date="2019-06" db="EMBL/GenBank/DDBJ databases">
        <title>Draft genome sequence of the griseofulvin-producing fungus Xylaria cubensis strain G536.</title>
        <authorList>
            <person name="Mead M.E."/>
            <person name="Raja H.A."/>
            <person name="Steenwyk J.L."/>
            <person name="Knowles S.L."/>
            <person name="Oberlies N.H."/>
            <person name="Rokas A."/>
        </authorList>
    </citation>
    <scope>NUCLEOTIDE SEQUENCE [LARGE SCALE GENOMIC DNA]</scope>
    <source>
        <strain evidence="11">G536</strain>
    </source>
</reference>